<keyword evidence="4" id="KW-0804">Transcription</keyword>
<name>A0AAW8R0X4_9ALTE</name>
<accession>A0AAW8R0X4</accession>
<dbReference type="RefSeq" id="WP_311360601.1">
    <property type="nucleotide sequence ID" value="NZ_JAVRIE010000001.1"/>
</dbReference>
<evidence type="ECO:0000256" key="5">
    <source>
        <dbReference type="SAM" id="Phobius"/>
    </source>
</evidence>
<dbReference type="Gene3D" id="1.10.1740.10">
    <property type="match status" value="1"/>
</dbReference>
<reference evidence="8 9" key="1">
    <citation type="submission" date="2023-09" db="EMBL/GenBank/DDBJ databases">
        <authorList>
            <person name="Rey-Velasco X."/>
        </authorList>
    </citation>
    <scope>NUCLEOTIDE SEQUENCE [LARGE SCALE GENOMIC DNA]</scope>
    <source>
        <strain evidence="8 9">W409</strain>
    </source>
</reference>
<feature type="transmembrane region" description="Helical" evidence="5">
    <location>
        <begin position="308"/>
        <end position="333"/>
    </location>
</feature>
<feature type="domain" description="RNA polymerase sigma-70 region 2" evidence="6">
    <location>
        <begin position="29"/>
        <end position="94"/>
    </location>
</feature>
<keyword evidence="5" id="KW-0472">Membrane</keyword>
<dbReference type="SUPFAM" id="SSF88659">
    <property type="entry name" value="Sigma3 and sigma4 domains of RNA polymerase sigma factors"/>
    <property type="match status" value="1"/>
</dbReference>
<feature type="transmembrane region" description="Helical" evidence="5">
    <location>
        <begin position="354"/>
        <end position="377"/>
    </location>
</feature>
<dbReference type="GO" id="GO:0016987">
    <property type="term" value="F:sigma factor activity"/>
    <property type="evidence" value="ECO:0007669"/>
    <property type="project" value="UniProtKB-KW"/>
</dbReference>
<evidence type="ECO:0000256" key="2">
    <source>
        <dbReference type="ARBA" id="ARBA00023015"/>
    </source>
</evidence>
<comment type="similarity">
    <text evidence="1">Belongs to the sigma-70 factor family. ECF subfamily.</text>
</comment>
<dbReference type="InterPro" id="IPR014284">
    <property type="entry name" value="RNA_pol_sigma-70_dom"/>
</dbReference>
<protein>
    <submittedName>
        <fullName evidence="8">Sigma-70 family RNA polymerase sigma factor</fullName>
    </submittedName>
</protein>
<evidence type="ECO:0000256" key="4">
    <source>
        <dbReference type="ARBA" id="ARBA00023163"/>
    </source>
</evidence>
<dbReference type="InterPro" id="IPR013324">
    <property type="entry name" value="RNA_pol_sigma_r3/r4-like"/>
</dbReference>
<evidence type="ECO:0000256" key="1">
    <source>
        <dbReference type="ARBA" id="ARBA00010641"/>
    </source>
</evidence>
<keyword evidence="2" id="KW-0805">Transcription regulation</keyword>
<feature type="transmembrane region" description="Helical" evidence="5">
    <location>
        <begin position="192"/>
        <end position="218"/>
    </location>
</feature>
<feature type="transmembrane region" description="Helical" evidence="5">
    <location>
        <begin position="283"/>
        <end position="302"/>
    </location>
</feature>
<dbReference type="Pfam" id="PF04542">
    <property type="entry name" value="Sigma70_r2"/>
    <property type="match status" value="1"/>
</dbReference>
<evidence type="ECO:0000259" key="6">
    <source>
        <dbReference type="Pfam" id="PF04542"/>
    </source>
</evidence>
<keyword evidence="5" id="KW-1133">Transmembrane helix</keyword>
<keyword evidence="5" id="KW-0812">Transmembrane</keyword>
<dbReference type="InterPro" id="IPR007627">
    <property type="entry name" value="RNA_pol_sigma70_r2"/>
</dbReference>
<dbReference type="EMBL" id="JAVRIE010000001">
    <property type="protein sequence ID" value="MDT0581828.1"/>
    <property type="molecule type" value="Genomic_DNA"/>
</dbReference>
<dbReference type="SUPFAM" id="SSF88946">
    <property type="entry name" value="Sigma2 domain of RNA polymerase sigma factors"/>
    <property type="match status" value="1"/>
</dbReference>
<evidence type="ECO:0000313" key="9">
    <source>
        <dbReference type="Proteomes" id="UP001249020"/>
    </source>
</evidence>
<feature type="transmembrane region" description="Helical" evidence="5">
    <location>
        <begin position="238"/>
        <end position="262"/>
    </location>
</feature>
<evidence type="ECO:0000259" key="7">
    <source>
        <dbReference type="Pfam" id="PF08281"/>
    </source>
</evidence>
<dbReference type="Gene3D" id="1.10.10.10">
    <property type="entry name" value="Winged helix-like DNA-binding domain superfamily/Winged helix DNA-binding domain"/>
    <property type="match status" value="1"/>
</dbReference>
<organism evidence="8 9">
    <name type="scientific">Brumicola blandensis</name>
    <dbReference type="NCBI Taxonomy" id="3075611"/>
    <lineage>
        <taxon>Bacteria</taxon>
        <taxon>Pseudomonadati</taxon>
        <taxon>Pseudomonadota</taxon>
        <taxon>Gammaproteobacteria</taxon>
        <taxon>Alteromonadales</taxon>
        <taxon>Alteromonadaceae</taxon>
        <taxon>Brumicola</taxon>
    </lineage>
</organism>
<dbReference type="GO" id="GO:0006352">
    <property type="term" value="P:DNA-templated transcription initiation"/>
    <property type="evidence" value="ECO:0007669"/>
    <property type="project" value="InterPro"/>
</dbReference>
<dbReference type="AlphaFoldDB" id="A0AAW8R0X4"/>
<keyword evidence="9" id="KW-1185">Reference proteome</keyword>
<sequence>MFSTTSSQTTSTDIELAQQGDHQAYERIIRHSQNLVSAIALAIVKDVDDSEEIAQQVYVSVWQNLQQLKNPESFLPWLRQTTRYAALNYIRDNKLNARVDSDEATLLLAQLETDENTHDEKFSRDQNKRLVAQFIDQLSEEDREIVLLYYREEQSSKQVAQLLSLSESSVRKKLSRARATLKNKILKHVGSAIYSTAPSIGFSAVILGLITPSGPVAASLATASLSTATVSGNASGSFWVKILSVLGGSILGAFLAVLAVIWSSKMAIANLPNDDKKRTMKRYRNELIAWVLIWGVFITAAYELTSGWLGPVITFSIFSLGLFVLMLRSMSFLHEHATFEKSGKPRQKTTRMMAVFNYSCLFLGIGTGFAGLIIGLVSSGRLVF</sequence>
<feature type="domain" description="RNA polymerase sigma factor 70 region 4 type 2" evidence="7">
    <location>
        <begin position="130"/>
        <end position="181"/>
    </location>
</feature>
<dbReference type="InterPro" id="IPR013325">
    <property type="entry name" value="RNA_pol_sigma_r2"/>
</dbReference>
<comment type="caution">
    <text evidence="8">The sequence shown here is derived from an EMBL/GenBank/DDBJ whole genome shotgun (WGS) entry which is preliminary data.</text>
</comment>
<dbReference type="PANTHER" id="PTHR43133">
    <property type="entry name" value="RNA POLYMERASE ECF-TYPE SIGMA FACTO"/>
    <property type="match status" value="1"/>
</dbReference>
<keyword evidence="3" id="KW-0731">Sigma factor</keyword>
<dbReference type="NCBIfam" id="TIGR02937">
    <property type="entry name" value="sigma70-ECF"/>
    <property type="match status" value="1"/>
</dbReference>
<dbReference type="InterPro" id="IPR039425">
    <property type="entry name" value="RNA_pol_sigma-70-like"/>
</dbReference>
<dbReference type="Proteomes" id="UP001249020">
    <property type="component" value="Unassembled WGS sequence"/>
</dbReference>
<dbReference type="InterPro" id="IPR036388">
    <property type="entry name" value="WH-like_DNA-bd_sf"/>
</dbReference>
<proteinExistence type="inferred from homology"/>
<dbReference type="PANTHER" id="PTHR43133:SF25">
    <property type="entry name" value="RNA POLYMERASE SIGMA FACTOR RFAY-RELATED"/>
    <property type="match status" value="1"/>
</dbReference>
<dbReference type="InterPro" id="IPR013249">
    <property type="entry name" value="RNA_pol_sigma70_r4_t2"/>
</dbReference>
<evidence type="ECO:0000313" key="8">
    <source>
        <dbReference type="EMBL" id="MDT0581828.1"/>
    </source>
</evidence>
<dbReference type="Pfam" id="PF08281">
    <property type="entry name" value="Sigma70_r4_2"/>
    <property type="match status" value="1"/>
</dbReference>
<dbReference type="CDD" id="cd06171">
    <property type="entry name" value="Sigma70_r4"/>
    <property type="match status" value="1"/>
</dbReference>
<gene>
    <name evidence="8" type="ORF">RM544_04690</name>
</gene>
<evidence type="ECO:0000256" key="3">
    <source>
        <dbReference type="ARBA" id="ARBA00023082"/>
    </source>
</evidence>
<dbReference type="GO" id="GO:0003677">
    <property type="term" value="F:DNA binding"/>
    <property type="evidence" value="ECO:0007669"/>
    <property type="project" value="InterPro"/>
</dbReference>